<organism evidence="2 3">
    <name type="scientific">Algoriella xinjiangensis</name>
    <dbReference type="NCBI Taxonomy" id="684065"/>
    <lineage>
        <taxon>Bacteria</taxon>
        <taxon>Pseudomonadati</taxon>
        <taxon>Bacteroidota</taxon>
        <taxon>Flavobacteriia</taxon>
        <taxon>Flavobacteriales</taxon>
        <taxon>Weeksellaceae</taxon>
        <taxon>Algoriella</taxon>
    </lineage>
</organism>
<keyword evidence="3" id="KW-1185">Reference proteome</keyword>
<dbReference type="RefSeq" id="WP_092908392.1">
    <property type="nucleotide sequence ID" value="NZ_FOUZ01000008.1"/>
</dbReference>
<reference evidence="3" key="1">
    <citation type="submission" date="2016-10" db="EMBL/GenBank/DDBJ databases">
        <authorList>
            <person name="Varghese N."/>
            <person name="Submissions S."/>
        </authorList>
    </citation>
    <scope>NUCLEOTIDE SEQUENCE [LARGE SCALE GENOMIC DNA]</scope>
    <source>
        <strain evidence="3">XJ109</strain>
    </source>
</reference>
<proteinExistence type="predicted"/>
<dbReference type="Proteomes" id="UP000199149">
    <property type="component" value="Unassembled WGS sequence"/>
</dbReference>
<evidence type="ECO:0000313" key="3">
    <source>
        <dbReference type="Proteomes" id="UP000199149"/>
    </source>
</evidence>
<protein>
    <submittedName>
        <fullName evidence="2">Uncharacterized protein</fullName>
    </submittedName>
</protein>
<sequence>MSKVFRLFQDANLEHWSERSGAYNQQDIEKIPTPDGDETTKEPTSIPSPFARIDLIRTAFRNVVNKKQLNKNSVYTKMVSDTLDLIEMTFNKSSVNQISFHYWDKERDLENLLSSSNPKHQLYGKTLKLYLDQDKEVFNFDLFKGFYLIKYNHQVIGGTSPLTLFFTTANNLSSIDLNFHGSDKLFDSEYCPLYNRDEEFQKYIYRLFYSNSSLKSKMKDFYDYIELSLEELSKINHSLFEEIHQIKSEGQQNLIDLNTYYDDLDTGISGQNIDVLGVPLKIRRVKQLASQIQKESDFLIDSEKFNSIYTDELLPLVLQNSYNTGLNYTSFSAKWNQNFKVPYYDSENEFNKRTLPNTATQYPYITVSDFLEPYIFNFEYPLNPKYFNGNITRNVNNNISDFALPLTRKFFDFFSIDDLLNKKVGGLPMLEMKSFVDSIDVILRIPIKSQNRFITFNRRYVNKGPLTADQPDLINNQGFIERVNFSLGIFPFVKTNKRFDAHYRIGIYDFGDIDVKAQFIDDKNETVKKVATKLRSNKQSDFIQSEYSVVENEFDYIDVSLLNRHNVIVPKWTIPSNNSEVFSFAIDFGTTNTHIEYRKGEDEPQAFDITKDDIQLEGTISSDYIEKGDVDTETIMMVRLMRLELLPGLINAETEFKFPTRTVISYAETLNKSVANYALADYSIPFQYEKLPIQKPSIVKSNLKWANINSDDIQVVKVFLEELVFLIKNKILLNNGDINKTQIKWSYPISMNNARLSKFEGLIEGLIEEYLKPNDLPKRITESIAPFQYLIKKEGISSLDKPVASIDIGGGTTDIVIYNNDVPQIITSFRYGANAIFGDGYNKPSSSNGFIKTRSKIDNILEENNELDLQAILKGLSSNKSEDISTFLFSLETNKNLNDKNVPLSYSAILSDSGDLKTVFLFYYSSIIYHLAKLMIVNNLEAPKYVTFSGNGSKLLSIIDNSRQSRIINEFTKLIFEKVYAQNLAPITIKQYKNPKEITCKGMLYSTTELDVLKLKYTLLGDKNNSKNIKYTEIETVKADVLEETTDFINLFFDLNKEFSFKDNFEINIDKLNNYREYALGELKGELLLGIQNKLDELEGELDTEISEPLFFYPLVGILNSLASHISKN</sequence>
<dbReference type="STRING" id="684065.SAMN05421738_108156"/>
<dbReference type="SUPFAM" id="SSF53067">
    <property type="entry name" value="Actin-like ATPase domain"/>
    <property type="match status" value="1"/>
</dbReference>
<feature type="region of interest" description="Disordered" evidence="1">
    <location>
        <begin position="19"/>
        <end position="44"/>
    </location>
</feature>
<name>A0A1I4X9P4_9FLAO</name>
<dbReference type="InterPro" id="IPR043129">
    <property type="entry name" value="ATPase_NBD"/>
</dbReference>
<accession>A0A1I4X9P4</accession>
<gene>
    <name evidence="2" type="ORF">SAMN05421738_108156</name>
</gene>
<dbReference type="EMBL" id="FOUZ01000008">
    <property type="protein sequence ID" value="SFN22382.1"/>
    <property type="molecule type" value="Genomic_DNA"/>
</dbReference>
<dbReference type="AlphaFoldDB" id="A0A1I4X9P4"/>
<dbReference type="OrthoDB" id="1028138at2"/>
<evidence type="ECO:0000313" key="2">
    <source>
        <dbReference type="EMBL" id="SFN22382.1"/>
    </source>
</evidence>
<evidence type="ECO:0000256" key="1">
    <source>
        <dbReference type="SAM" id="MobiDB-lite"/>
    </source>
</evidence>